<keyword evidence="3" id="KW-0560">Oxidoreductase</keyword>
<feature type="binding site" description="axial binding residue" evidence="2">
    <location>
        <position position="460"/>
    </location>
    <ligand>
        <name>heme</name>
        <dbReference type="ChEBI" id="CHEBI:30413"/>
    </ligand>
    <ligandPart>
        <name>Fe</name>
        <dbReference type="ChEBI" id="CHEBI:18248"/>
    </ligandPart>
</feature>
<dbReference type="InterPro" id="IPR017972">
    <property type="entry name" value="Cyt_P450_CS"/>
</dbReference>
<keyword evidence="2 3" id="KW-0479">Metal-binding</keyword>
<keyword evidence="2 3" id="KW-0408">Iron</keyword>
<dbReference type="PRINTS" id="PR00463">
    <property type="entry name" value="EP450I"/>
</dbReference>
<dbReference type="Proteomes" id="UP000813462">
    <property type="component" value="Unassembled WGS sequence"/>
</dbReference>
<dbReference type="GO" id="GO:0020037">
    <property type="term" value="F:heme binding"/>
    <property type="evidence" value="ECO:0007669"/>
    <property type="project" value="InterPro"/>
</dbReference>
<dbReference type="SUPFAM" id="SSF48264">
    <property type="entry name" value="Cytochrome P450"/>
    <property type="match status" value="1"/>
</dbReference>
<comment type="similarity">
    <text evidence="1 3">Belongs to the cytochrome P450 family.</text>
</comment>
<keyword evidence="4" id="KW-1133">Transmembrane helix</keyword>
<evidence type="ECO:0000313" key="6">
    <source>
        <dbReference type="Proteomes" id="UP000813462"/>
    </source>
</evidence>
<feature type="transmembrane region" description="Helical" evidence="4">
    <location>
        <begin position="26"/>
        <end position="43"/>
    </location>
</feature>
<keyword evidence="3" id="KW-0503">Monooxygenase</keyword>
<dbReference type="PROSITE" id="PS00086">
    <property type="entry name" value="CYTOCHROME_P450"/>
    <property type="match status" value="1"/>
</dbReference>
<dbReference type="GO" id="GO:0005506">
    <property type="term" value="F:iron ion binding"/>
    <property type="evidence" value="ECO:0007669"/>
    <property type="project" value="InterPro"/>
</dbReference>
<dbReference type="GO" id="GO:0004497">
    <property type="term" value="F:monooxygenase activity"/>
    <property type="evidence" value="ECO:0007669"/>
    <property type="project" value="UniProtKB-KW"/>
</dbReference>
<dbReference type="FunFam" id="1.10.630.10:FF:000207">
    <property type="entry name" value="Putative cytochrome P450 superfamily protein"/>
    <property type="match status" value="1"/>
</dbReference>
<dbReference type="PANTHER" id="PTHR47950:SF6">
    <property type="entry name" value="CYTOCHROME P450"/>
    <property type="match status" value="1"/>
</dbReference>
<dbReference type="InterPro" id="IPR001128">
    <property type="entry name" value="Cyt_P450"/>
</dbReference>
<evidence type="ECO:0000256" key="4">
    <source>
        <dbReference type="SAM" id="Phobius"/>
    </source>
</evidence>
<keyword evidence="4" id="KW-0812">Transmembrane</keyword>
<evidence type="ECO:0008006" key="7">
    <source>
        <dbReference type="Google" id="ProtNLM"/>
    </source>
</evidence>
<organism evidence="5 6">
    <name type="scientific">Ziziphus jujuba var. spinosa</name>
    <dbReference type="NCBI Taxonomy" id="714518"/>
    <lineage>
        <taxon>Eukaryota</taxon>
        <taxon>Viridiplantae</taxon>
        <taxon>Streptophyta</taxon>
        <taxon>Embryophyta</taxon>
        <taxon>Tracheophyta</taxon>
        <taxon>Spermatophyta</taxon>
        <taxon>Magnoliopsida</taxon>
        <taxon>eudicotyledons</taxon>
        <taxon>Gunneridae</taxon>
        <taxon>Pentapetalae</taxon>
        <taxon>rosids</taxon>
        <taxon>fabids</taxon>
        <taxon>Rosales</taxon>
        <taxon>Rhamnaceae</taxon>
        <taxon>Paliureae</taxon>
        <taxon>Ziziphus</taxon>
    </lineage>
</organism>
<dbReference type="EMBL" id="JAEACU010000011">
    <property type="protein sequence ID" value="KAH7514012.1"/>
    <property type="molecule type" value="Genomic_DNA"/>
</dbReference>
<evidence type="ECO:0000313" key="5">
    <source>
        <dbReference type="EMBL" id="KAH7514012.1"/>
    </source>
</evidence>
<gene>
    <name evidence="5" type="ORF">FEM48_Zijuj11G0043500</name>
</gene>
<evidence type="ECO:0000256" key="3">
    <source>
        <dbReference type="RuleBase" id="RU000461"/>
    </source>
</evidence>
<name>A0A978UGT1_ZIZJJ</name>
<dbReference type="PANTHER" id="PTHR47950">
    <property type="entry name" value="CYTOCHROME P450, FAMILY 76, SUBFAMILY C, POLYPEPTIDE 5-RELATED"/>
    <property type="match status" value="1"/>
</dbReference>
<sequence length="518" mass="58747">MIQKTVLVAEIQMGFMKIMSQFLEETNLLVLVIITIPFLFFILKQIKASSISKSPPIPPGPFPWPIIGNILQIGKDPHLNLTSLAQTYGPLISLRFGNQHLIVGSSPTAAMEILKTQDRNLSGRYVPHVAPAKSLELNKFSMGWTLECNEYWRNLRTLCRGELFSTKAISTQACIREKKVMEMLEFIGKLEGKEVKIRDLVSAVVFNMLSNVMVSRDLINLENESVNGEISRLVRSMMEVASTPNISDIFPILGPLDLQGLRKKSLELFDRSRKIWEAIIKERKEMRKSSNASTQQDFLDALLDENCPEEQVNMLFLELLTAGTDTSSSTIEWTLAELIRNSRCMKSVQDELAREIRQDLVKEPDLTNLTYLQACIKEAMRLHPPAPLLLPHRAVESCQVMNYTIPKDSMVLVNFWAIGRDSDHWEHPLEFKPEKFLNSSLDFKGNDFQLIPFGAGRRICPGLPMAAKHVALVVASLIHSFDWSLPHGQDPNNLDMAEKYDLTMMKEQPLLLIPLTKF</sequence>
<keyword evidence="4" id="KW-0472">Membrane</keyword>
<reference evidence="5" key="1">
    <citation type="journal article" date="2021" name="Front. Plant Sci.">
        <title>Chromosome-Scale Genome Assembly for Chinese Sour Jujube and Insights Into Its Genome Evolution and Domestication Signature.</title>
        <authorList>
            <person name="Shen L.-Y."/>
            <person name="Luo H."/>
            <person name="Wang X.-L."/>
            <person name="Wang X.-M."/>
            <person name="Qiu X.-J."/>
            <person name="Liu H."/>
            <person name="Zhou S.-S."/>
            <person name="Jia K.-H."/>
            <person name="Nie S."/>
            <person name="Bao Y.-T."/>
            <person name="Zhang R.-G."/>
            <person name="Yun Q.-Z."/>
            <person name="Chai Y.-H."/>
            <person name="Lu J.-Y."/>
            <person name="Li Y."/>
            <person name="Zhao S.-W."/>
            <person name="Mao J.-F."/>
            <person name="Jia S.-G."/>
            <person name="Mao Y.-M."/>
        </authorList>
    </citation>
    <scope>NUCLEOTIDE SEQUENCE</scope>
    <source>
        <strain evidence="5">AT0</strain>
        <tissue evidence="5">Leaf</tissue>
    </source>
</reference>
<evidence type="ECO:0000256" key="1">
    <source>
        <dbReference type="ARBA" id="ARBA00010617"/>
    </source>
</evidence>
<dbReference type="Gene3D" id="1.10.630.10">
    <property type="entry name" value="Cytochrome P450"/>
    <property type="match status" value="1"/>
</dbReference>
<dbReference type="AlphaFoldDB" id="A0A978UGT1"/>
<dbReference type="Pfam" id="PF00067">
    <property type="entry name" value="p450"/>
    <property type="match status" value="1"/>
</dbReference>
<comment type="cofactor">
    <cofactor evidence="2">
        <name>heme</name>
        <dbReference type="ChEBI" id="CHEBI:30413"/>
    </cofactor>
</comment>
<dbReference type="PRINTS" id="PR00385">
    <property type="entry name" value="P450"/>
</dbReference>
<comment type="caution">
    <text evidence="5">The sequence shown here is derived from an EMBL/GenBank/DDBJ whole genome shotgun (WGS) entry which is preliminary data.</text>
</comment>
<dbReference type="InterPro" id="IPR036396">
    <property type="entry name" value="Cyt_P450_sf"/>
</dbReference>
<proteinExistence type="inferred from homology"/>
<dbReference type="GO" id="GO:0016705">
    <property type="term" value="F:oxidoreductase activity, acting on paired donors, with incorporation or reduction of molecular oxygen"/>
    <property type="evidence" value="ECO:0007669"/>
    <property type="project" value="InterPro"/>
</dbReference>
<protein>
    <recommendedName>
        <fullName evidence="7">(S)-N-methylcoclaurine 3'-hydroxylase isozyme 2</fullName>
    </recommendedName>
</protein>
<dbReference type="InterPro" id="IPR002401">
    <property type="entry name" value="Cyt_P450_E_grp-I"/>
</dbReference>
<dbReference type="OrthoDB" id="1877779at2759"/>
<evidence type="ECO:0000256" key="2">
    <source>
        <dbReference type="PIRSR" id="PIRSR602401-1"/>
    </source>
</evidence>
<accession>A0A978UGT1</accession>
<keyword evidence="2 3" id="KW-0349">Heme</keyword>